<sequence length="204" mass="21302">MLSKDVDVQQGGQGDGSNHSFVPVTAKHRSPEKESMGQSKSGKDNLAPPITGIACIPADLVASLGGLEGGDLPLAPRPDIQTTEGWVGLDHDLHGPNVERVVEVATIGRLGEKLDGQAIVGLGGGWAQALWKKLARNFAQPVEQRTLPAGHAKKPVGKRGKGLRDKSSGSSDDSKRIKLSVGLIPHGSSLQSTVEAAGQPHRSQ</sequence>
<dbReference type="Proteomes" id="UP000306102">
    <property type="component" value="Unassembled WGS sequence"/>
</dbReference>
<evidence type="ECO:0000313" key="2">
    <source>
        <dbReference type="EMBL" id="THG11947.1"/>
    </source>
</evidence>
<comment type="caution">
    <text evidence="2">The sequence shown here is derived from an EMBL/GenBank/DDBJ whole genome shotgun (WGS) entry which is preliminary data.</text>
</comment>
<organism evidence="2 3">
    <name type="scientific">Camellia sinensis var. sinensis</name>
    <name type="common">China tea</name>
    <dbReference type="NCBI Taxonomy" id="542762"/>
    <lineage>
        <taxon>Eukaryota</taxon>
        <taxon>Viridiplantae</taxon>
        <taxon>Streptophyta</taxon>
        <taxon>Embryophyta</taxon>
        <taxon>Tracheophyta</taxon>
        <taxon>Spermatophyta</taxon>
        <taxon>Magnoliopsida</taxon>
        <taxon>eudicotyledons</taxon>
        <taxon>Gunneridae</taxon>
        <taxon>Pentapetalae</taxon>
        <taxon>asterids</taxon>
        <taxon>Ericales</taxon>
        <taxon>Theaceae</taxon>
        <taxon>Camellia</taxon>
    </lineage>
</organism>
<feature type="compositionally biased region" description="Basic residues" evidence="1">
    <location>
        <begin position="151"/>
        <end position="161"/>
    </location>
</feature>
<evidence type="ECO:0000256" key="1">
    <source>
        <dbReference type="SAM" id="MobiDB-lite"/>
    </source>
</evidence>
<gene>
    <name evidence="2" type="ORF">TEA_007313</name>
</gene>
<name>A0A4V6RYH3_CAMSN</name>
<proteinExistence type="predicted"/>
<feature type="region of interest" description="Disordered" evidence="1">
    <location>
        <begin position="1"/>
        <end position="48"/>
    </location>
</feature>
<dbReference type="AlphaFoldDB" id="A0A4V6RYH3"/>
<keyword evidence="3" id="KW-1185">Reference proteome</keyword>
<feature type="compositionally biased region" description="Basic and acidic residues" evidence="1">
    <location>
        <begin position="162"/>
        <end position="176"/>
    </location>
</feature>
<reference evidence="2 3" key="1">
    <citation type="journal article" date="2018" name="Proc. Natl. Acad. Sci. U.S.A.">
        <title>Draft genome sequence of Camellia sinensis var. sinensis provides insights into the evolution of the tea genome and tea quality.</title>
        <authorList>
            <person name="Wei C."/>
            <person name="Yang H."/>
            <person name="Wang S."/>
            <person name="Zhao J."/>
            <person name="Liu C."/>
            <person name="Gao L."/>
            <person name="Xia E."/>
            <person name="Lu Y."/>
            <person name="Tai Y."/>
            <person name="She G."/>
            <person name="Sun J."/>
            <person name="Cao H."/>
            <person name="Tong W."/>
            <person name="Gao Q."/>
            <person name="Li Y."/>
            <person name="Deng W."/>
            <person name="Jiang X."/>
            <person name="Wang W."/>
            <person name="Chen Q."/>
            <person name="Zhang S."/>
            <person name="Li H."/>
            <person name="Wu J."/>
            <person name="Wang P."/>
            <person name="Li P."/>
            <person name="Shi C."/>
            <person name="Zheng F."/>
            <person name="Jian J."/>
            <person name="Huang B."/>
            <person name="Shan D."/>
            <person name="Shi M."/>
            <person name="Fang C."/>
            <person name="Yue Y."/>
            <person name="Li F."/>
            <person name="Li D."/>
            <person name="Wei S."/>
            <person name="Han B."/>
            <person name="Jiang C."/>
            <person name="Yin Y."/>
            <person name="Xia T."/>
            <person name="Zhang Z."/>
            <person name="Bennetzen J.L."/>
            <person name="Zhao S."/>
            <person name="Wan X."/>
        </authorList>
    </citation>
    <scope>NUCLEOTIDE SEQUENCE [LARGE SCALE GENOMIC DNA]</scope>
    <source>
        <strain evidence="3">cv. Shuchazao</strain>
        <tissue evidence="2">Leaf</tissue>
    </source>
</reference>
<evidence type="ECO:0000313" key="3">
    <source>
        <dbReference type="Proteomes" id="UP000306102"/>
    </source>
</evidence>
<feature type="region of interest" description="Disordered" evidence="1">
    <location>
        <begin position="145"/>
        <end position="204"/>
    </location>
</feature>
<accession>A0A4V6RYH3</accession>
<dbReference type="EMBL" id="SDRB02006859">
    <property type="protein sequence ID" value="THG11947.1"/>
    <property type="molecule type" value="Genomic_DNA"/>
</dbReference>
<protein>
    <submittedName>
        <fullName evidence="2">Uncharacterized protein</fullName>
    </submittedName>
</protein>